<dbReference type="EMBL" id="JAGINP010000032">
    <property type="protein sequence ID" value="MBP2296516.1"/>
    <property type="molecule type" value="Genomic_DNA"/>
</dbReference>
<sequence>MHKSPLHQPTLFDGFFLGGFECSTHRRHDGRRLDLIAATGHDRHAAADYQRMAAHGIRTVRDGVRWHLIETVPGHYDWSSLRPMIHAARDAGVQVIWDLCHYGWPDDLDIWRPAFVERFARFCAAVAGLMRDEGVDVPCFCPVNEISYWAWAGGDMKRFNPMAERRGMELKHQLVRASIAGIDAIRAADPRARIVQVDPVINVLPRPDRRGDVNAAENARLSQYEAWDMIGGYAWPGLGGKPEYLDIIGVNYYSDNQWFLNGGTIGRDDPRYRPFADILAEVHRRYGRPVLVAETGAEGDARAPWLDYVTDQVTAALREGVPVEGICLYPILDYPGWANDRHCETGLYGLCDADGGRCLHQPLADALERHQARVNALLARPPLQIAAQ</sequence>
<proteinExistence type="predicted"/>
<dbReference type="InterPro" id="IPR017853">
    <property type="entry name" value="GH"/>
</dbReference>
<evidence type="ECO:0000313" key="1">
    <source>
        <dbReference type="EMBL" id="MBP2296516.1"/>
    </source>
</evidence>
<evidence type="ECO:0000313" key="2">
    <source>
        <dbReference type="Proteomes" id="UP000781958"/>
    </source>
</evidence>
<keyword evidence="2" id="KW-1185">Reference proteome</keyword>
<dbReference type="SUPFAM" id="SSF51445">
    <property type="entry name" value="(Trans)glycosidases"/>
    <property type="match status" value="1"/>
</dbReference>
<dbReference type="Proteomes" id="UP000781958">
    <property type="component" value="Unassembled WGS sequence"/>
</dbReference>
<reference evidence="1 2" key="1">
    <citation type="submission" date="2021-03" db="EMBL/GenBank/DDBJ databases">
        <title>Genomic Encyclopedia of Type Strains, Phase III (KMG-III): the genomes of soil and plant-associated and newly described type strains.</title>
        <authorList>
            <person name="Whitman W."/>
        </authorList>
    </citation>
    <scope>NUCLEOTIDE SEQUENCE [LARGE SCALE GENOMIC DNA]</scope>
    <source>
        <strain evidence="1 2">IMMIB AFH-6</strain>
    </source>
</reference>
<dbReference type="RefSeq" id="WP_209771784.1">
    <property type="nucleotide sequence ID" value="NZ_JAGINP010000032.1"/>
</dbReference>
<comment type="caution">
    <text evidence="1">The sequence shown here is derived from an EMBL/GenBank/DDBJ whole genome shotgun (WGS) entry which is preliminary data.</text>
</comment>
<gene>
    <name evidence="1" type="ORF">J2851_006334</name>
</gene>
<dbReference type="Gene3D" id="3.20.20.80">
    <property type="entry name" value="Glycosidases"/>
    <property type="match status" value="1"/>
</dbReference>
<name>A0ABS4SVC7_9PROT</name>
<accession>A0ABS4SVC7</accession>
<organism evidence="1 2">
    <name type="scientific">Azospirillum rugosum</name>
    <dbReference type="NCBI Taxonomy" id="416170"/>
    <lineage>
        <taxon>Bacteria</taxon>
        <taxon>Pseudomonadati</taxon>
        <taxon>Pseudomonadota</taxon>
        <taxon>Alphaproteobacteria</taxon>
        <taxon>Rhodospirillales</taxon>
        <taxon>Azospirillaceae</taxon>
        <taxon>Azospirillum</taxon>
    </lineage>
</organism>
<protein>
    <submittedName>
        <fullName evidence="1">Beta-glucosidase/6-phospho-beta-glucosidase/beta-galactosidase</fullName>
    </submittedName>
</protein>